<evidence type="ECO:0000256" key="2">
    <source>
        <dbReference type="ARBA" id="ARBA00023315"/>
    </source>
</evidence>
<dbReference type="AlphaFoldDB" id="A0A1I2WHF8"/>
<dbReference type="CDD" id="cd00827">
    <property type="entry name" value="init_cond_enzymes"/>
    <property type="match status" value="1"/>
</dbReference>
<dbReference type="SUPFAM" id="SSF53901">
    <property type="entry name" value="Thiolase-like"/>
    <property type="match status" value="1"/>
</dbReference>
<keyword evidence="5" id="KW-1185">Reference proteome</keyword>
<protein>
    <submittedName>
        <fullName evidence="4">Hydroxymethylglutaryl-CoA synthase</fullName>
    </submittedName>
</protein>
<evidence type="ECO:0000256" key="1">
    <source>
        <dbReference type="ARBA" id="ARBA00022679"/>
    </source>
</evidence>
<dbReference type="Pfam" id="PF08541">
    <property type="entry name" value="ACP_syn_III_C"/>
    <property type="match status" value="1"/>
</dbReference>
<dbReference type="InterPro" id="IPR013747">
    <property type="entry name" value="ACP_syn_III_C"/>
</dbReference>
<sequence>MNKSVISYGVYLPYLRIKRDEYISALGSCSAAFKEKAVMDVDEDIITMAIEAARDAMAGLDPAQIGALSLASANFPYSEKIMAGTVIEALGLNNNILTCQHGNSTLAGTEAFLSAMGMLDQTEQKYALVIVADAPVAAAAVDLEHGFGAGACAFVLAKDEPGLELEGVYAQAGEAMGLRYRLPGETGVRDIGVKTYANQVYNEIIKGAAQGLLQKMQLAPNDYSHVVLHQNDAKTAAALAKKMGFGEEQLNYGQVFSLVGDTGACSAMLGLCNVLDHARSGERIMICSYGSGAGSHAISFKLSGACKNTRPVKSLLENKKYISYIYYLKLKRCI</sequence>
<reference evidence="5" key="1">
    <citation type="submission" date="2016-10" db="EMBL/GenBank/DDBJ databases">
        <authorList>
            <person name="Varghese N."/>
            <person name="Submissions S."/>
        </authorList>
    </citation>
    <scope>NUCLEOTIDE SEQUENCE [LARGE SCALE GENOMIC DNA]</scope>
    <source>
        <strain evidence="5">DSM 17038</strain>
    </source>
</reference>
<dbReference type="PANTHER" id="PTHR34069">
    <property type="entry name" value="3-OXOACYL-[ACYL-CARRIER-PROTEIN] SYNTHASE 3"/>
    <property type="match status" value="1"/>
</dbReference>
<accession>A0A1I2WHF8</accession>
<feature type="domain" description="Beta-ketoacyl-[acyl-carrier-protein] synthase III C-terminal" evidence="3">
    <location>
        <begin position="213"/>
        <end position="298"/>
    </location>
</feature>
<proteinExistence type="predicted"/>
<dbReference type="GO" id="GO:0044550">
    <property type="term" value="P:secondary metabolite biosynthetic process"/>
    <property type="evidence" value="ECO:0007669"/>
    <property type="project" value="TreeGrafter"/>
</dbReference>
<name>A0A1I2WHF8_9FIRM</name>
<dbReference type="PANTHER" id="PTHR34069:SF3">
    <property type="entry name" value="ACYL-COA:ACYL-COA ALKYLTRANSFERASE"/>
    <property type="match status" value="1"/>
</dbReference>
<evidence type="ECO:0000259" key="3">
    <source>
        <dbReference type="Pfam" id="PF08541"/>
    </source>
</evidence>
<keyword evidence="2" id="KW-0012">Acyltransferase</keyword>
<dbReference type="NCBIfam" id="NF003274">
    <property type="entry name" value="PRK04262.1"/>
    <property type="match status" value="1"/>
</dbReference>
<dbReference type="InterPro" id="IPR016039">
    <property type="entry name" value="Thiolase-like"/>
</dbReference>
<dbReference type="GO" id="GO:0016746">
    <property type="term" value="F:acyltransferase activity"/>
    <property type="evidence" value="ECO:0007669"/>
    <property type="project" value="UniProtKB-KW"/>
</dbReference>
<dbReference type="Proteomes" id="UP000199337">
    <property type="component" value="Unassembled WGS sequence"/>
</dbReference>
<dbReference type="RefSeq" id="WP_238456516.1">
    <property type="nucleotide sequence ID" value="NZ_FOOX01000013.1"/>
</dbReference>
<organism evidence="4 5">
    <name type="scientific">Desulfotruncus arcticus DSM 17038</name>
    <dbReference type="NCBI Taxonomy" id="1121424"/>
    <lineage>
        <taxon>Bacteria</taxon>
        <taxon>Bacillati</taxon>
        <taxon>Bacillota</taxon>
        <taxon>Clostridia</taxon>
        <taxon>Eubacteriales</taxon>
        <taxon>Desulfallaceae</taxon>
        <taxon>Desulfotruncus</taxon>
    </lineage>
</organism>
<dbReference type="EMBL" id="FOOX01000013">
    <property type="protein sequence ID" value="SFH00790.1"/>
    <property type="molecule type" value="Genomic_DNA"/>
</dbReference>
<gene>
    <name evidence="4" type="ORF">SAMN05660649_03514</name>
</gene>
<evidence type="ECO:0000313" key="4">
    <source>
        <dbReference type="EMBL" id="SFH00790.1"/>
    </source>
</evidence>
<dbReference type="STRING" id="341036.SAMN05660649_03514"/>
<evidence type="ECO:0000313" key="5">
    <source>
        <dbReference type="Proteomes" id="UP000199337"/>
    </source>
</evidence>
<dbReference type="Gene3D" id="3.40.47.10">
    <property type="match status" value="1"/>
</dbReference>
<keyword evidence="1" id="KW-0808">Transferase</keyword>